<dbReference type="EMBL" id="JAQOMS010000002">
    <property type="protein sequence ID" value="MDC2889689.1"/>
    <property type="molecule type" value="Genomic_DNA"/>
</dbReference>
<protein>
    <submittedName>
        <fullName evidence="1">Uncharacterized protein</fullName>
    </submittedName>
</protein>
<keyword evidence="2" id="KW-1185">Reference proteome</keyword>
<accession>A0ABT5FF68</accession>
<reference evidence="1 2" key="1">
    <citation type="submission" date="2023-01" db="EMBL/GenBank/DDBJ databases">
        <title>Psychrosphaera sp. nov., isolated from marine algae.</title>
        <authorList>
            <person name="Bayburt H."/>
            <person name="Choi B.J."/>
            <person name="Kim J.M."/>
            <person name="Choi D.G."/>
            <person name="Jeon C.O."/>
        </authorList>
    </citation>
    <scope>NUCLEOTIDE SEQUENCE [LARGE SCALE GENOMIC DNA]</scope>
    <source>
        <strain evidence="1 2">G1-22</strain>
    </source>
</reference>
<sequence length="137" mass="15528">MSNYLWDKQHHPDPAASPFQNGKTLAGMFTLGCNIPLFSFAESDPQPIAFPGNVLSSTLKQNARWFNYFDKDDVLGYPIKVINEAYNKVVDEDIEVDIGGLLRSWNPFSHDVYWSDKDIINPVANYLSTTLKILDND</sequence>
<evidence type="ECO:0000313" key="2">
    <source>
        <dbReference type="Proteomes" id="UP001528411"/>
    </source>
</evidence>
<dbReference type="Proteomes" id="UP001528411">
    <property type="component" value="Unassembled WGS sequence"/>
</dbReference>
<evidence type="ECO:0000313" key="1">
    <source>
        <dbReference type="EMBL" id="MDC2889689.1"/>
    </source>
</evidence>
<name>A0ABT5FF68_9GAMM</name>
<comment type="caution">
    <text evidence="1">The sequence shown here is derived from an EMBL/GenBank/DDBJ whole genome shotgun (WGS) entry which is preliminary data.</text>
</comment>
<gene>
    <name evidence="1" type="ORF">PN838_14020</name>
</gene>
<dbReference type="RefSeq" id="WP_272181072.1">
    <property type="nucleotide sequence ID" value="NZ_JAQOMS010000002.1"/>
</dbReference>
<organism evidence="1 2">
    <name type="scientific">Psychrosphaera algicola</name>
    <dbReference type="NCBI Taxonomy" id="3023714"/>
    <lineage>
        <taxon>Bacteria</taxon>
        <taxon>Pseudomonadati</taxon>
        <taxon>Pseudomonadota</taxon>
        <taxon>Gammaproteobacteria</taxon>
        <taxon>Alteromonadales</taxon>
        <taxon>Pseudoalteromonadaceae</taxon>
        <taxon>Psychrosphaera</taxon>
    </lineage>
</organism>
<proteinExistence type="predicted"/>